<evidence type="ECO:0000256" key="1">
    <source>
        <dbReference type="SAM" id="SignalP"/>
    </source>
</evidence>
<feature type="chain" id="PRO_5013775857" evidence="1">
    <location>
        <begin position="30"/>
        <end position="689"/>
    </location>
</feature>
<evidence type="ECO:0000313" key="3">
    <source>
        <dbReference type="Proteomes" id="UP000230729"/>
    </source>
</evidence>
<evidence type="ECO:0000313" key="2">
    <source>
        <dbReference type="EMBL" id="PIP34111.1"/>
    </source>
</evidence>
<feature type="signal peptide" evidence="1">
    <location>
        <begin position="1"/>
        <end position="29"/>
    </location>
</feature>
<keyword evidence="1" id="KW-0732">Signal</keyword>
<proteinExistence type="predicted"/>
<sequence length="689" mass="72147">MFEKKFWSLLSSSLFLLGGLFLSVSATQAAINYQYEFQGKVSTQAGLSVADNTYDFSFRLYASPTGGAPIWTEDLSAANLFSATIASQTAAASTTVFDYLADTNENTLAIGQYLTNADQSLAALIVDFDTAANTVTVSGINLNWANGEAINNRPRVEGGVIDIKLGQVSSLAAVDFDQILYLETDFNGETMRPRRLLAASPYALEAASLSGRTGDQYAALSDNESVSGEWTFLNNLSLAANTAATALSVVQSGSGNIVEFRQGATTSFAVLADGRVRFNDYTFPLTRTGALAGQVLKLDAGGNFTWANDLVGSGGSLDYWATTTQGGYGDYLYQLDSGLKVVIGANLFSGPLSTQFEINGPAWFDTIGVSDSQEARFYDSDSSNYIGLKATGTINSDVTLTLPNSYGLSGQALLTSADGFLYWGTPTGAGTVGLGQAGQIPYYANAGTDLSATSSIFLGANGYVGIGTDTPGALFSVGRFGPGLRIDENGQVVAGFWAGDPVSLAYGGTGATSSASARTNLGLDEIYDYGVNTAATSGWVWIADGEGHRGHWVATSSLGLSGGQIGKFIGTSTALTNGVISTSTLIGYQAANYICASEYAGSHMCRTHEILQTIEQETINDWGDDATSAWIAEGPPGYTYNSNDCLGYATSSSLALGAFWLFNANGGGAGWLVNCGQNKPIACCTWQTN</sequence>
<gene>
    <name evidence="2" type="ORF">COX22_00725</name>
</gene>
<protein>
    <submittedName>
        <fullName evidence="2">Uncharacterized protein</fullName>
    </submittedName>
</protein>
<reference evidence="2 3" key="1">
    <citation type="submission" date="2017-09" db="EMBL/GenBank/DDBJ databases">
        <title>Depth-based differentiation of microbial function through sediment-hosted aquifers and enrichment of novel symbionts in the deep terrestrial subsurface.</title>
        <authorList>
            <person name="Probst A.J."/>
            <person name="Ladd B."/>
            <person name="Jarett J.K."/>
            <person name="Geller-Mcgrath D.E."/>
            <person name="Sieber C.M."/>
            <person name="Emerson J.B."/>
            <person name="Anantharaman K."/>
            <person name="Thomas B.C."/>
            <person name="Malmstrom R."/>
            <person name="Stieglmeier M."/>
            <person name="Klingl A."/>
            <person name="Woyke T."/>
            <person name="Ryan C.M."/>
            <person name="Banfield J.F."/>
        </authorList>
    </citation>
    <scope>NUCLEOTIDE SEQUENCE [LARGE SCALE GENOMIC DNA]</scope>
    <source>
        <strain evidence="2">CG23_combo_of_CG06-09_8_20_14_all_49_15</strain>
    </source>
</reference>
<dbReference type="Proteomes" id="UP000230729">
    <property type="component" value="Unassembled WGS sequence"/>
</dbReference>
<dbReference type="AlphaFoldDB" id="A0A2G9ZLZ5"/>
<dbReference type="EMBL" id="PCSD01000013">
    <property type="protein sequence ID" value="PIP34111.1"/>
    <property type="molecule type" value="Genomic_DNA"/>
</dbReference>
<name>A0A2G9ZLZ5_9BACT</name>
<comment type="caution">
    <text evidence="2">The sequence shown here is derived from an EMBL/GenBank/DDBJ whole genome shotgun (WGS) entry which is preliminary data.</text>
</comment>
<accession>A0A2G9ZLZ5</accession>
<organism evidence="2 3">
    <name type="scientific">Candidatus Falkowbacteria bacterium CG23_combo_of_CG06-09_8_20_14_all_49_15</name>
    <dbReference type="NCBI Taxonomy" id="1974572"/>
    <lineage>
        <taxon>Bacteria</taxon>
        <taxon>Candidatus Falkowiibacteriota</taxon>
    </lineage>
</organism>